<dbReference type="GO" id="GO:0050821">
    <property type="term" value="P:protein stabilization"/>
    <property type="evidence" value="ECO:0007669"/>
    <property type="project" value="Ensembl"/>
</dbReference>
<dbReference type="SMART" id="SM00382">
    <property type="entry name" value="AAA"/>
    <property type="match status" value="2"/>
</dbReference>
<sequence length="996" mass="108367">MAASGASAVLRSLDEPVPQDLPPATGLLVAPAKGAWATACPSGFLVLAVRPAGTKLQPILLCAALLEAEASAAPELWLSRAFLRRLGLVAGRTVRVWPVRRPPLLGWVLLGSSAAGTAGRAPRPWAGSSSSILVRRGEFLPGSGLRVLESRPALQGLLGIGTRLAVTEWRNGVEGQDRRELQTPLVSAWARGGERLVAAQRGHPALWGGDPVADQSLWVTPGCLRRLGLFQGEWVVLRRREGDWPEFTAPRLASVQVLRPQWYFPHGENDDGPPQAARGDAFPNESALIPASLAFNLSCDPLEGSLLTIQRYGEAAGVQEIKGSRSLLSVPPIAKELHIEIVTSPTYNTRGIYDQILYQHFQTPRLVQENDILCLPTVGHPEFLEENSTKFVRWPELCFRVKRILPAEKIQQSIGYLADTQSTSLFLVGSTNNAIPSFPSHNGCSFWSSLSPAGLCSTVKQLCDILGPHLHNRETLLNGSGSILLSGPSGVGKITAVKAACSRLNLHFFKVNCVALCGDTSGSTEVKLHNAFSEAEFYSPCVLLMKDVELLGRDRDGFGEDSRVILALRHLLLEREINTSYPVLVVGTTSKLADVPSDVQTAFLHEVKIEAPTEEQRKDMLNMLTQNFSLGKEVSLTKLAQQSAGFVLGDFCALLSHSSRAACTRMKNSSSFPGGPNEEEEYDFYAAGFPLLAEDFIVALDKLHDAHSQAVGAPKIPSVFWQDIGGLQNVKKEILDTIQLPLEHPELLSLGLHRSGLLLYGPPGTGKTLLAKAVATECTMTFLSVKGPELISMYVGQSEENVREVFARARAAAPCIIFFDELDSLAPSRGRSGDSQGVMDRVVSQLLAELDGLHSSQDVFVIGATNRPDLLDSALLRPGRFDKLVYVGINEDRDSQLQVLSAITRKFKLDPAVNLPSVLDRCPAQLTGADLYALCSDAMMFAIRRKVEWIEEGLDTESSEFTLTMDDFIQAATRLQPSVSEMELLRYTLIQQKFAA</sequence>
<dbReference type="Pfam" id="PF25394">
    <property type="entry name" value="PEX6_vert_N"/>
    <property type="match status" value="1"/>
</dbReference>
<dbReference type="FunFam" id="1.10.8.60:FF:000059">
    <property type="entry name" value="peroxisome biogenesis factor 6"/>
    <property type="match status" value="1"/>
</dbReference>
<dbReference type="GO" id="GO:0005829">
    <property type="term" value="C:cytosol"/>
    <property type="evidence" value="ECO:0007669"/>
    <property type="project" value="UniProtKB-SubCell"/>
</dbReference>
<dbReference type="InterPro" id="IPR057605">
    <property type="entry name" value="PEX6_N"/>
</dbReference>
<evidence type="ECO:0000256" key="5">
    <source>
        <dbReference type="ARBA" id="ARBA00022490"/>
    </source>
</evidence>
<dbReference type="GO" id="GO:0043335">
    <property type="term" value="P:protein unfolding"/>
    <property type="evidence" value="ECO:0007669"/>
    <property type="project" value="Ensembl"/>
</dbReference>
<keyword evidence="9" id="KW-0378">Hydrolase</keyword>
<evidence type="ECO:0000256" key="7">
    <source>
        <dbReference type="ARBA" id="ARBA00022737"/>
    </source>
</evidence>
<reference evidence="22" key="1">
    <citation type="submission" date="2025-08" db="UniProtKB">
        <authorList>
            <consortium name="Ensembl"/>
        </authorList>
    </citation>
    <scope>IDENTIFICATION</scope>
</reference>
<proteinExistence type="inferred from homology"/>
<keyword evidence="12" id="KW-0576">Peroxisome</keyword>
<evidence type="ECO:0000256" key="1">
    <source>
        <dbReference type="ARBA" id="ARBA00004504"/>
    </source>
</evidence>
<dbReference type="Pfam" id="PF25395">
    <property type="entry name" value="DPBB_PEX6"/>
    <property type="match status" value="1"/>
</dbReference>
<feature type="domain" description="AAA+ ATPase" evidence="21">
    <location>
        <begin position="479"/>
        <end position="624"/>
    </location>
</feature>
<dbReference type="AlphaFoldDB" id="A0A670Y9N0"/>
<dbReference type="GO" id="GO:0005778">
    <property type="term" value="C:peroxisomal membrane"/>
    <property type="evidence" value="ECO:0007669"/>
    <property type="project" value="UniProtKB-SubCell"/>
</dbReference>
<comment type="similarity">
    <text evidence="3">Belongs to the AAA ATPase family.</text>
</comment>
<dbReference type="FunFam" id="3.40.50.300:FF:000988">
    <property type="entry name" value="peroxisome biogenesis factor 6"/>
    <property type="match status" value="1"/>
</dbReference>
<comment type="function">
    <text evidence="18">Component of the PEX1-PEX6 AAA ATPase complex, a protein dislocase complex that mediates the ATP-dependent extraction of the PEX5 receptor from peroxisomal membranes, an essential step for PEX5 recycling. Specifically recognizes PEX5 monoubiquitinated at 'Cys-11', and pulls it out of the peroxisome lumen through the PEX2-PEX10-PEX12 retrotranslocation channel. Extraction by the PEX1-PEX6 AAA ATPase complex is accompanied by unfolding of the TPR repeats and release of bound cargo from PEX5.</text>
</comment>
<comment type="subunit">
    <text evidence="19">Interacts with PEX1; forming the PEX1-PEX6 AAA ATPase complex, which is composed of a heterohexamer formed by a trimer of PEX1-PEX6 dimers. Interacts with PEX26; interaction is direct and promotes recruitment to peroxisomal membranes. Interacts with ZFAND6.</text>
</comment>
<evidence type="ECO:0000256" key="9">
    <source>
        <dbReference type="ARBA" id="ARBA00022801"/>
    </source>
</evidence>
<dbReference type="FunFam" id="3.40.50.300:FF:000109">
    <property type="entry name" value="Peroxisomal biogenesis factor 6"/>
    <property type="match status" value="1"/>
</dbReference>
<dbReference type="CDD" id="cd19481">
    <property type="entry name" value="RecA-like_protease"/>
    <property type="match status" value="1"/>
</dbReference>
<dbReference type="GO" id="GO:0016887">
    <property type="term" value="F:ATP hydrolysis activity"/>
    <property type="evidence" value="ECO:0007669"/>
    <property type="project" value="Ensembl"/>
</dbReference>
<dbReference type="GO" id="GO:0044877">
    <property type="term" value="F:protein-containing complex binding"/>
    <property type="evidence" value="ECO:0007669"/>
    <property type="project" value="Ensembl"/>
</dbReference>
<evidence type="ECO:0000256" key="2">
    <source>
        <dbReference type="ARBA" id="ARBA00004514"/>
    </source>
</evidence>
<dbReference type="InterPro" id="IPR003960">
    <property type="entry name" value="ATPase_AAA_CS"/>
</dbReference>
<dbReference type="PANTHER" id="PTHR23077:SF9">
    <property type="entry name" value="PEROXISOMAL ATPASE PEX6"/>
    <property type="match status" value="1"/>
</dbReference>
<evidence type="ECO:0000256" key="8">
    <source>
        <dbReference type="ARBA" id="ARBA00022741"/>
    </source>
</evidence>
<evidence type="ECO:0000313" key="23">
    <source>
        <dbReference type="Proteomes" id="UP000472273"/>
    </source>
</evidence>
<dbReference type="PANTHER" id="PTHR23077">
    <property type="entry name" value="AAA-FAMILY ATPASE"/>
    <property type="match status" value="1"/>
</dbReference>
<dbReference type="GeneTree" id="ENSGT00550000074953"/>
<keyword evidence="4" id="KW-0488">Methylation</keyword>
<evidence type="ECO:0000256" key="19">
    <source>
        <dbReference type="ARBA" id="ARBA00065183"/>
    </source>
</evidence>
<evidence type="ECO:0000313" key="22">
    <source>
        <dbReference type="Ensembl" id="ENSPTXP00000005355.1"/>
    </source>
</evidence>
<dbReference type="CDD" id="cd19527">
    <property type="entry name" value="RecA-like_PEX6_r2"/>
    <property type="match status" value="1"/>
</dbReference>
<evidence type="ECO:0000256" key="18">
    <source>
        <dbReference type="ARBA" id="ARBA00057209"/>
    </source>
</evidence>
<dbReference type="OMA" id="QCKFAAC"/>
<dbReference type="KEGG" id="ptex:113433359"/>
<keyword evidence="10" id="KW-0067">ATP-binding</keyword>
<dbReference type="CTD" id="5190"/>
<keyword evidence="23" id="KW-1185">Reference proteome</keyword>
<dbReference type="GO" id="GO:0140036">
    <property type="term" value="F:ubiquitin-modified protein reader activity"/>
    <property type="evidence" value="ECO:0007669"/>
    <property type="project" value="Ensembl"/>
</dbReference>
<dbReference type="GO" id="GO:0016562">
    <property type="term" value="P:protein import into peroxisome matrix, receptor recycling"/>
    <property type="evidence" value="ECO:0007669"/>
    <property type="project" value="Ensembl"/>
</dbReference>
<dbReference type="GO" id="GO:0005524">
    <property type="term" value="F:ATP binding"/>
    <property type="evidence" value="ECO:0007669"/>
    <property type="project" value="UniProtKB-KW"/>
</dbReference>
<keyword evidence="6" id="KW-0962">Peroxisome biogenesis</keyword>
<dbReference type="InterPro" id="IPR003959">
    <property type="entry name" value="ATPase_AAA_core"/>
</dbReference>
<keyword evidence="13" id="KW-0966">Cell projection</keyword>
<dbReference type="OrthoDB" id="2187at2759"/>
<evidence type="ECO:0000256" key="4">
    <source>
        <dbReference type="ARBA" id="ARBA00022481"/>
    </source>
</evidence>
<dbReference type="RefSeq" id="XP_026551696.1">
    <property type="nucleotide sequence ID" value="XM_026695911.1"/>
</dbReference>
<reference evidence="22" key="2">
    <citation type="submission" date="2025-09" db="UniProtKB">
        <authorList>
            <consortium name="Ensembl"/>
        </authorList>
    </citation>
    <scope>IDENTIFICATION</scope>
</reference>
<dbReference type="Ensembl" id="ENSPTXT00000005524.1">
    <property type="protein sequence ID" value="ENSPTXP00000005355.1"/>
    <property type="gene ID" value="ENSPTXG00000003912.1"/>
</dbReference>
<accession>A0A670Y9N0</accession>
<name>A0A670Y9N0_PSETE</name>
<keyword evidence="11" id="KW-0472">Membrane</keyword>
<evidence type="ECO:0000256" key="16">
    <source>
        <dbReference type="ARBA" id="ARBA00046271"/>
    </source>
</evidence>
<dbReference type="InterPro" id="IPR057604">
    <property type="entry name" value="DPBB_PEX6"/>
</dbReference>
<dbReference type="SUPFAM" id="SSF52540">
    <property type="entry name" value="P-loop containing nucleoside triphosphate hydrolases"/>
    <property type="match status" value="2"/>
</dbReference>
<evidence type="ECO:0000256" key="17">
    <source>
        <dbReference type="ARBA" id="ARBA00048778"/>
    </source>
</evidence>
<evidence type="ECO:0000256" key="3">
    <source>
        <dbReference type="ARBA" id="ARBA00006914"/>
    </source>
</evidence>
<evidence type="ECO:0000256" key="6">
    <source>
        <dbReference type="ARBA" id="ARBA00022593"/>
    </source>
</evidence>
<organism evidence="22 23">
    <name type="scientific">Pseudonaja textilis</name>
    <name type="common">Eastern brown snake</name>
    <dbReference type="NCBI Taxonomy" id="8673"/>
    <lineage>
        <taxon>Eukaryota</taxon>
        <taxon>Metazoa</taxon>
        <taxon>Chordata</taxon>
        <taxon>Craniata</taxon>
        <taxon>Vertebrata</taxon>
        <taxon>Euteleostomi</taxon>
        <taxon>Lepidosauria</taxon>
        <taxon>Squamata</taxon>
        <taxon>Bifurcata</taxon>
        <taxon>Unidentata</taxon>
        <taxon>Episquamata</taxon>
        <taxon>Toxicofera</taxon>
        <taxon>Serpentes</taxon>
        <taxon>Colubroidea</taxon>
        <taxon>Elapidae</taxon>
        <taxon>Hydrophiinae</taxon>
        <taxon>Pseudonaja</taxon>
    </lineage>
</organism>
<dbReference type="GO" id="GO:0140318">
    <property type="term" value="F:protein transporter activity"/>
    <property type="evidence" value="ECO:0007669"/>
    <property type="project" value="Ensembl"/>
</dbReference>
<dbReference type="InterPro" id="IPR003593">
    <property type="entry name" value="AAA+_ATPase"/>
</dbReference>
<dbReference type="GO" id="GO:0016561">
    <property type="term" value="P:protein import into peroxisome matrix, translocation"/>
    <property type="evidence" value="ECO:0007669"/>
    <property type="project" value="Ensembl"/>
</dbReference>
<dbReference type="InterPro" id="IPR047533">
    <property type="entry name" value="RecA-like_PEX6_r2"/>
</dbReference>
<dbReference type="Gene3D" id="1.10.8.60">
    <property type="match status" value="2"/>
</dbReference>
<evidence type="ECO:0000256" key="10">
    <source>
        <dbReference type="ARBA" id="ARBA00022840"/>
    </source>
</evidence>
<keyword evidence="8" id="KW-0547">Nucleotide-binding</keyword>
<comment type="catalytic activity">
    <reaction evidence="17">
        <text>ATP + H2O = ADP + phosphate + H(+)</text>
        <dbReference type="Rhea" id="RHEA:13065"/>
        <dbReference type="ChEBI" id="CHEBI:15377"/>
        <dbReference type="ChEBI" id="CHEBI:15378"/>
        <dbReference type="ChEBI" id="CHEBI:30616"/>
        <dbReference type="ChEBI" id="CHEBI:43474"/>
        <dbReference type="ChEBI" id="CHEBI:456216"/>
    </reaction>
    <physiologicalReaction direction="left-to-right" evidence="17">
        <dbReference type="Rhea" id="RHEA:13066"/>
    </physiologicalReaction>
</comment>
<evidence type="ECO:0000256" key="13">
    <source>
        <dbReference type="ARBA" id="ARBA00023273"/>
    </source>
</evidence>
<comment type="subcellular location">
    <subcellularLocation>
        <location evidence="1">Cell projection</location>
        <location evidence="1">Cilium</location>
        <location evidence="1">Photoreceptor outer segment</location>
    </subcellularLocation>
    <subcellularLocation>
        <location evidence="2">Cytoplasm</location>
        <location evidence="2">Cytosol</location>
    </subcellularLocation>
    <subcellularLocation>
        <location evidence="16">Peroxisome membrane</location>
    </subcellularLocation>
</comment>
<dbReference type="GeneID" id="113433359"/>
<dbReference type="Pfam" id="PF00004">
    <property type="entry name" value="AAA"/>
    <property type="match status" value="2"/>
</dbReference>
<evidence type="ECO:0000256" key="11">
    <source>
        <dbReference type="ARBA" id="ARBA00023136"/>
    </source>
</evidence>
<dbReference type="InterPro" id="IPR027417">
    <property type="entry name" value="P-loop_NTPase"/>
</dbReference>
<dbReference type="Gene3D" id="3.40.50.300">
    <property type="entry name" value="P-loop containing nucleotide triphosphate hydrolases"/>
    <property type="match status" value="2"/>
</dbReference>
<evidence type="ECO:0000256" key="15">
    <source>
        <dbReference type="ARBA" id="ARBA00034920"/>
    </source>
</evidence>
<evidence type="ECO:0000256" key="14">
    <source>
        <dbReference type="ARBA" id="ARBA00034811"/>
    </source>
</evidence>
<dbReference type="GO" id="GO:0001750">
    <property type="term" value="C:photoreceptor outer segment"/>
    <property type="evidence" value="ECO:0007669"/>
    <property type="project" value="UniProtKB-SubCell"/>
</dbReference>
<evidence type="ECO:0000256" key="12">
    <source>
        <dbReference type="ARBA" id="ARBA00023140"/>
    </source>
</evidence>
<keyword evidence="7" id="KW-0677">Repeat</keyword>
<dbReference type="GO" id="GO:0006625">
    <property type="term" value="P:protein targeting to peroxisome"/>
    <property type="evidence" value="ECO:0007669"/>
    <property type="project" value="Ensembl"/>
</dbReference>
<dbReference type="InterPro" id="IPR050168">
    <property type="entry name" value="AAA_ATPase_domain"/>
</dbReference>
<evidence type="ECO:0000259" key="21">
    <source>
        <dbReference type="SMART" id="SM00382"/>
    </source>
</evidence>
<protein>
    <recommendedName>
        <fullName evidence="14">Peroxisomal ATPase PEX6</fullName>
    </recommendedName>
    <alternativeName>
        <fullName evidence="15">Peroxin-6</fullName>
    </alternativeName>
    <alternativeName>
        <fullName evidence="20">Peroxisomal biogenesis factor 6</fullName>
    </alternativeName>
</protein>
<evidence type="ECO:0000256" key="20">
    <source>
        <dbReference type="ARBA" id="ARBA00078618"/>
    </source>
</evidence>
<feature type="domain" description="AAA+ ATPase" evidence="21">
    <location>
        <begin position="753"/>
        <end position="891"/>
    </location>
</feature>
<dbReference type="Proteomes" id="UP000472273">
    <property type="component" value="Unplaced"/>
</dbReference>
<keyword evidence="5" id="KW-0963">Cytoplasm</keyword>
<dbReference type="PROSITE" id="PS00674">
    <property type="entry name" value="AAA"/>
    <property type="match status" value="1"/>
</dbReference>
<gene>
    <name evidence="22" type="primary">PEX6</name>
</gene>
<dbReference type="FunFam" id="1.10.8.60:FF:000039">
    <property type="entry name" value="peroxisome biogenesis factor 6"/>
    <property type="match status" value="1"/>
</dbReference>